<dbReference type="eggNOG" id="ENOG502SDJV">
    <property type="taxonomic scope" value="Eukaryota"/>
</dbReference>
<accession>K0KJU0</accession>
<keyword evidence="3" id="KW-1185">Reference proteome</keyword>
<feature type="region of interest" description="Disordered" evidence="1">
    <location>
        <begin position="1"/>
        <end position="21"/>
    </location>
</feature>
<reference evidence="2 3" key="1">
    <citation type="journal article" date="2012" name="Eukaryot. Cell">
        <title>Draft genome sequence of Wickerhamomyces ciferrii NRRL Y-1031 F-60-10.</title>
        <authorList>
            <person name="Schneider J."/>
            <person name="Andrea H."/>
            <person name="Blom J."/>
            <person name="Jaenicke S."/>
            <person name="Ruckert C."/>
            <person name="Schorsch C."/>
            <person name="Szczepanowski R."/>
            <person name="Farwick M."/>
            <person name="Goesmann A."/>
            <person name="Puhler A."/>
            <person name="Schaffer S."/>
            <person name="Tauch A."/>
            <person name="Kohler T."/>
            <person name="Brinkrolf K."/>
        </authorList>
    </citation>
    <scope>NUCLEOTIDE SEQUENCE [LARGE SCALE GENOMIC DNA]</scope>
    <source>
        <strain evidence="3">ATCC 14091 / BCRC 22168 / CBS 111 / JCM 3599 / NBRC 0793 / NRRL Y-1031 F-60-10</strain>
    </source>
</reference>
<dbReference type="AlphaFoldDB" id="K0KJU0"/>
<sequence>MGASASKPTETKVFTPQTPVDFSPSLVSQLEKSVETDYTRSQYTEKYLEDKVNEKLDVLLKDSQLKFDETLKNSILNKDLEKDSNLSTSKIDEKISILQKNLNNKESKFIKLSDELIKSKESVSSCLIQNKEKPLNCWDEVKNFEKLVNELK</sequence>
<dbReference type="HOGENOM" id="CLU_093897_2_0_1"/>
<name>K0KJU0_WICCF</name>
<dbReference type="FunCoup" id="K0KJU0">
    <property type="interactions" value="58"/>
</dbReference>
<evidence type="ECO:0000256" key="1">
    <source>
        <dbReference type="SAM" id="MobiDB-lite"/>
    </source>
</evidence>
<protein>
    <recommendedName>
        <fullName evidence="4">MICOS complex subunit MIC19</fullName>
    </recommendedName>
</protein>
<evidence type="ECO:0008006" key="4">
    <source>
        <dbReference type="Google" id="ProtNLM"/>
    </source>
</evidence>
<organism evidence="2 3">
    <name type="scientific">Wickerhamomyces ciferrii (strain ATCC 14091 / BCRC 22168 / CBS 111 / JCM 3599 / NBRC 0793 / NRRL Y-1031 F-60-10)</name>
    <name type="common">Yeast</name>
    <name type="synonym">Pichia ciferrii</name>
    <dbReference type="NCBI Taxonomy" id="1206466"/>
    <lineage>
        <taxon>Eukaryota</taxon>
        <taxon>Fungi</taxon>
        <taxon>Dikarya</taxon>
        <taxon>Ascomycota</taxon>
        <taxon>Saccharomycotina</taxon>
        <taxon>Saccharomycetes</taxon>
        <taxon>Phaffomycetales</taxon>
        <taxon>Wickerhamomycetaceae</taxon>
        <taxon>Wickerhamomyces</taxon>
    </lineage>
</organism>
<gene>
    <name evidence="2" type="ORF">BN7_912</name>
</gene>
<evidence type="ECO:0000313" key="3">
    <source>
        <dbReference type="Proteomes" id="UP000009328"/>
    </source>
</evidence>
<dbReference type="Proteomes" id="UP000009328">
    <property type="component" value="Unassembled WGS sequence"/>
</dbReference>
<evidence type="ECO:0000313" key="2">
    <source>
        <dbReference type="EMBL" id="CCH41373.1"/>
    </source>
</evidence>
<dbReference type="InParanoid" id="K0KJU0"/>
<proteinExistence type="predicted"/>
<dbReference type="Pfam" id="PF07956">
    <property type="entry name" value="DUF1690"/>
    <property type="match status" value="1"/>
</dbReference>
<dbReference type="EMBL" id="CAIF01000017">
    <property type="protein sequence ID" value="CCH41373.1"/>
    <property type="molecule type" value="Genomic_DNA"/>
</dbReference>
<dbReference type="InterPro" id="IPR012471">
    <property type="entry name" value="DUF1690"/>
</dbReference>
<comment type="caution">
    <text evidence="2">The sequence shown here is derived from an EMBL/GenBank/DDBJ whole genome shotgun (WGS) entry which is preliminary data.</text>
</comment>